<dbReference type="OrthoDB" id="15246at2157"/>
<evidence type="ECO:0000256" key="1">
    <source>
        <dbReference type="ARBA" id="ARBA00023239"/>
    </source>
</evidence>
<dbReference type="STRING" id="453591.Igni_0269"/>
<dbReference type="InterPro" id="IPR013785">
    <property type="entry name" value="Aldolase_TIM"/>
</dbReference>
<keyword evidence="5" id="KW-1185">Reference proteome</keyword>
<reference evidence="4 5" key="1">
    <citation type="journal article" date="2008" name="Genome Biol.">
        <title>A genomic analysis of the archaeal system Ignicoccus hospitalis-Nanoarchaeum equitans.</title>
        <authorList>
            <person name="Podar M."/>
            <person name="Anderson I."/>
            <person name="Makarova K.S."/>
            <person name="Elkins J.G."/>
            <person name="Ivanova N."/>
            <person name="Wall M.A."/>
            <person name="Lykidis A."/>
            <person name="Mavromatis K."/>
            <person name="Sun H."/>
            <person name="Hudson M.E."/>
            <person name="Chen W."/>
            <person name="Deciu C."/>
            <person name="Hutchison D."/>
            <person name="Eads J.R."/>
            <person name="Anderson A."/>
            <person name="Fernandes F."/>
            <person name="Szeto E."/>
            <person name="Lapidus A."/>
            <person name="Kyrpides N.C."/>
            <person name="Saier M.H.Jr."/>
            <person name="Richardson P.M."/>
            <person name="Rachel R."/>
            <person name="Huber H."/>
            <person name="Eisen J.A."/>
            <person name="Koonin E.V."/>
            <person name="Keller M."/>
            <person name="Stetter K.O."/>
        </authorList>
    </citation>
    <scope>NUCLEOTIDE SEQUENCE [LARGE SCALE GENOMIC DNA]</scope>
    <source>
        <strain evidence="5">KIN4/I / DSM 18386 / JCM 14125</strain>
    </source>
</reference>
<feature type="domain" description="Orotidine 5'-phosphate decarboxylase" evidence="3">
    <location>
        <begin position="10"/>
        <end position="209"/>
    </location>
</feature>
<keyword evidence="1" id="KW-0456">Lyase</keyword>
<dbReference type="CDD" id="cd04726">
    <property type="entry name" value="KGPDC_HPS"/>
    <property type="match status" value="1"/>
</dbReference>
<dbReference type="Proteomes" id="UP000000262">
    <property type="component" value="Chromosome"/>
</dbReference>
<dbReference type="SUPFAM" id="SSF51366">
    <property type="entry name" value="Ribulose-phoshate binding barrel"/>
    <property type="match status" value="1"/>
</dbReference>
<dbReference type="KEGG" id="iho:Igni_0269"/>
<dbReference type="InterPro" id="IPR041710">
    <property type="entry name" value="HPS/KGPDC"/>
</dbReference>
<accession>A8A951</accession>
<dbReference type="GeneID" id="5562283"/>
<dbReference type="InterPro" id="IPR001754">
    <property type="entry name" value="OMPdeCOase_dom"/>
</dbReference>
<name>A8A951_IGNH4</name>
<dbReference type="PANTHER" id="PTHR35039">
    <property type="entry name" value="3-KETO-L-GULONATE-6-PHOSPHATE DECARBOXYLASE SGBH-RELATED"/>
    <property type="match status" value="1"/>
</dbReference>
<dbReference type="AlphaFoldDB" id="A8A951"/>
<dbReference type="RefSeq" id="WP_011998305.1">
    <property type="nucleotide sequence ID" value="NC_009776.1"/>
</dbReference>
<dbReference type="GO" id="GO:0033982">
    <property type="term" value="F:3-dehydro-L-gulonate-6-phosphate decarboxylase activity"/>
    <property type="evidence" value="ECO:0007669"/>
    <property type="project" value="TreeGrafter"/>
</dbReference>
<proteinExistence type="predicted"/>
<dbReference type="eggNOG" id="arCOG00053">
    <property type="taxonomic scope" value="Archaea"/>
</dbReference>
<dbReference type="GO" id="GO:0019854">
    <property type="term" value="P:L-ascorbic acid catabolic process"/>
    <property type="evidence" value="ECO:0007669"/>
    <property type="project" value="TreeGrafter"/>
</dbReference>
<dbReference type="InterPro" id="IPR011060">
    <property type="entry name" value="RibuloseP-bd_barrel"/>
</dbReference>
<gene>
    <name evidence="4" type="ordered locus">Igni_0269</name>
</gene>
<dbReference type="GO" id="GO:0006207">
    <property type="term" value="P:'de novo' pyrimidine nucleobase biosynthetic process"/>
    <property type="evidence" value="ECO:0007669"/>
    <property type="project" value="InterPro"/>
</dbReference>
<dbReference type="PANTHER" id="PTHR35039:SF3">
    <property type="entry name" value="3-KETO-L-GULONATE-6-PHOSPHATE DECARBOXYLASE SGBH-RELATED"/>
    <property type="match status" value="1"/>
</dbReference>
<dbReference type="Pfam" id="PF00215">
    <property type="entry name" value="OMPdecase"/>
    <property type="match status" value="1"/>
</dbReference>
<evidence type="ECO:0000313" key="4">
    <source>
        <dbReference type="EMBL" id="ABU81453.1"/>
    </source>
</evidence>
<keyword evidence="2" id="KW-0119">Carbohydrate metabolism</keyword>
<dbReference type="PhylomeDB" id="A8A951"/>
<evidence type="ECO:0000313" key="5">
    <source>
        <dbReference type="Proteomes" id="UP000000262"/>
    </source>
</evidence>
<dbReference type="HOGENOM" id="CLU_081825_1_1_2"/>
<organism evidence="4 5">
    <name type="scientific">Ignicoccus hospitalis (strain KIN4/I / DSM 18386 / JCM 14125)</name>
    <dbReference type="NCBI Taxonomy" id="453591"/>
    <lineage>
        <taxon>Archaea</taxon>
        <taxon>Thermoproteota</taxon>
        <taxon>Thermoprotei</taxon>
        <taxon>Desulfurococcales</taxon>
        <taxon>Desulfurococcaceae</taxon>
        <taxon>Ignicoccus</taxon>
    </lineage>
</organism>
<evidence type="ECO:0000259" key="3">
    <source>
        <dbReference type="SMART" id="SM00934"/>
    </source>
</evidence>
<sequence length="215" mass="22600">MVWERRERPLLQVALDFTTIPSAISVAVKALKADILEVGTPLIKSEGSKAVSAIAALGKPTLADTKTCDTGALEASIAFDAGADAMTVMAFSDDSVIKEAVEEAERRGKVVVADMMHLKDPVERAKRLKELGVRAVELHVGISQQRAYGVTAADLAALAERVRSLGLVVAVAGGITPETARAFVGKADVVVVGGYITKSPNPEKAVEELLKALGR</sequence>
<protein>
    <submittedName>
        <fullName evidence="4">Orotidine 5'-phosphate decarboxylase</fullName>
    </submittedName>
</protein>
<dbReference type="GO" id="GO:0004590">
    <property type="term" value="F:orotidine-5'-phosphate decarboxylase activity"/>
    <property type="evidence" value="ECO:0007669"/>
    <property type="project" value="InterPro"/>
</dbReference>
<evidence type="ECO:0000256" key="2">
    <source>
        <dbReference type="ARBA" id="ARBA00023277"/>
    </source>
</evidence>
<dbReference type="Gene3D" id="3.20.20.70">
    <property type="entry name" value="Aldolase class I"/>
    <property type="match status" value="1"/>
</dbReference>
<dbReference type="SMART" id="SM00934">
    <property type="entry name" value="OMPdecase"/>
    <property type="match status" value="1"/>
</dbReference>
<dbReference type="EMBL" id="CP000816">
    <property type="protein sequence ID" value="ABU81453.1"/>
    <property type="molecule type" value="Genomic_DNA"/>
</dbReference>